<feature type="transmembrane region" description="Helical" evidence="1">
    <location>
        <begin position="33"/>
        <end position="52"/>
    </location>
</feature>
<evidence type="ECO:0000313" key="3">
    <source>
        <dbReference type="Proteomes" id="UP000789326"/>
    </source>
</evidence>
<dbReference type="AlphaFoldDB" id="A0A9W4KY79"/>
<dbReference type="EMBL" id="CAKKMG010000020">
    <property type="protein sequence ID" value="CAH0203350.1"/>
    <property type="molecule type" value="Genomic_DNA"/>
</dbReference>
<proteinExistence type="predicted"/>
<protein>
    <submittedName>
        <fullName evidence="2">Uncharacterized protein</fullName>
    </submittedName>
</protein>
<organism evidence="2 3">
    <name type="scientific">Peribacillus simplex</name>
    <dbReference type="NCBI Taxonomy" id="1478"/>
    <lineage>
        <taxon>Bacteria</taxon>
        <taxon>Bacillati</taxon>
        <taxon>Bacillota</taxon>
        <taxon>Bacilli</taxon>
        <taxon>Bacillales</taxon>
        <taxon>Bacillaceae</taxon>
        <taxon>Peribacillus</taxon>
    </lineage>
</organism>
<keyword evidence="1" id="KW-0472">Membrane</keyword>
<keyword evidence="1" id="KW-1133">Transmembrane helix</keyword>
<evidence type="ECO:0000256" key="1">
    <source>
        <dbReference type="SAM" id="Phobius"/>
    </source>
</evidence>
<accession>A0A9W4KY79</accession>
<keyword evidence="1" id="KW-0812">Transmembrane</keyword>
<comment type="caution">
    <text evidence="2">The sequence shown here is derived from an EMBL/GenBank/DDBJ whole genome shotgun (WGS) entry which is preliminary data.</text>
</comment>
<name>A0A9W4KY79_9BACI</name>
<dbReference type="Proteomes" id="UP000789326">
    <property type="component" value="Unassembled WGS sequence"/>
</dbReference>
<evidence type="ECO:0000313" key="2">
    <source>
        <dbReference type="EMBL" id="CAH0203350.1"/>
    </source>
</evidence>
<feature type="transmembrane region" description="Helical" evidence="1">
    <location>
        <begin position="7"/>
        <end position="27"/>
    </location>
</feature>
<gene>
    <name evidence="2" type="ORF">SRABI133_01978</name>
</gene>
<reference evidence="2" key="1">
    <citation type="submission" date="2021-11" db="EMBL/GenBank/DDBJ databases">
        <authorList>
            <person name="Bulgarelli D."/>
        </authorList>
    </citation>
    <scope>NUCLEOTIDE SEQUENCE</scope>
    <source>
        <strain evidence="2">Bi133</strain>
    </source>
</reference>
<sequence length="57" mass="6214">MKKIGWTITGIGTIVALGALLYPLNVIDKTLCIFLLLGGAGLMFVGSMFRAFRLLKR</sequence>
<dbReference type="RefSeq" id="WP_230301730.1">
    <property type="nucleotide sequence ID" value="NZ_CAKKMG010000020.1"/>
</dbReference>